<dbReference type="AlphaFoldDB" id="A0A5A7QRQ9"/>
<dbReference type="GO" id="GO:0016740">
    <property type="term" value="F:transferase activity"/>
    <property type="evidence" value="ECO:0007669"/>
    <property type="project" value="UniProtKB-KW"/>
</dbReference>
<evidence type="ECO:0000313" key="2">
    <source>
        <dbReference type="Proteomes" id="UP000325081"/>
    </source>
</evidence>
<protein>
    <submittedName>
        <fullName evidence="1">Phosphoribosylglycinamide formyltransferase 2</fullName>
    </submittedName>
</protein>
<comment type="caution">
    <text evidence="1">The sequence shown here is derived from an EMBL/GenBank/DDBJ whole genome shotgun (WGS) entry which is preliminary data.</text>
</comment>
<evidence type="ECO:0000313" key="1">
    <source>
        <dbReference type="EMBL" id="GER47676.1"/>
    </source>
</evidence>
<proteinExistence type="predicted"/>
<keyword evidence="2" id="KW-1185">Reference proteome</keyword>
<dbReference type="EMBL" id="BKCP01008026">
    <property type="protein sequence ID" value="GER47676.1"/>
    <property type="molecule type" value="Genomic_DNA"/>
</dbReference>
<gene>
    <name evidence="1" type="ORF">STAS_24802</name>
</gene>
<reference evidence="2" key="1">
    <citation type="journal article" date="2019" name="Curr. Biol.">
        <title>Genome Sequence of Striga asiatica Provides Insight into the Evolution of Plant Parasitism.</title>
        <authorList>
            <person name="Yoshida S."/>
            <person name="Kim S."/>
            <person name="Wafula E.K."/>
            <person name="Tanskanen J."/>
            <person name="Kim Y.M."/>
            <person name="Honaas L."/>
            <person name="Yang Z."/>
            <person name="Spallek T."/>
            <person name="Conn C.E."/>
            <person name="Ichihashi Y."/>
            <person name="Cheong K."/>
            <person name="Cui S."/>
            <person name="Der J.P."/>
            <person name="Gundlach H."/>
            <person name="Jiao Y."/>
            <person name="Hori C."/>
            <person name="Ishida J.K."/>
            <person name="Kasahara H."/>
            <person name="Kiba T."/>
            <person name="Kim M.S."/>
            <person name="Koo N."/>
            <person name="Laohavisit A."/>
            <person name="Lee Y.H."/>
            <person name="Lumba S."/>
            <person name="McCourt P."/>
            <person name="Mortimer J.C."/>
            <person name="Mutuku J.M."/>
            <person name="Nomura T."/>
            <person name="Sasaki-Sekimoto Y."/>
            <person name="Seto Y."/>
            <person name="Wang Y."/>
            <person name="Wakatake T."/>
            <person name="Sakakibara H."/>
            <person name="Demura T."/>
            <person name="Yamaguchi S."/>
            <person name="Yoneyama K."/>
            <person name="Manabe R.I."/>
            <person name="Nelson D.C."/>
            <person name="Schulman A.H."/>
            <person name="Timko M.P."/>
            <person name="dePamphilis C.W."/>
            <person name="Choi D."/>
            <person name="Shirasu K."/>
        </authorList>
    </citation>
    <scope>NUCLEOTIDE SEQUENCE [LARGE SCALE GENOMIC DNA]</scope>
    <source>
        <strain evidence="2">cv. UVA1</strain>
    </source>
</reference>
<keyword evidence="1" id="KW-0808">Transferase</keyword>
<name>A0A5A7QRQ9_STRAF</name>
<dbReference type="Proteomes" id="UP000325081">
    <property type="component" value="Unassembled WGS sequence"/>
</dbReference>
<sequence>MELEALEKKRDELGFPFAFLPLCGNVRFWDLDGTSGQERPRFTPLCCFRATISNMAISNILRLSQSDESTLQISKFRNLNPYLSKCSGGRQLSISWKDFAVAEKMW</sequence>
<accession>A0A5A7QRQ9</accession>
<organism evidence="1 2">
    <name type="scientific">Striga asiatica</name>
    <name type="common">Asiatic witchweed</name>
    <name type="synonym">Buchnera asiatica</name>
    <dbReference type="NCBI Taxonomy" id="4170"/>
    <lineage>
        <taxon>Eukaryota</taxon>
        <taxon>Viridiplantae</taxon>
        <taxon>Streptophyta</taxon>
        <taxon>Embryophyta</taxon>
        <taxon>Tracheophyta</taxon>
        <taxon>Spermatophyta</taxon>
        <taxon>Magnoliopsida</taxon>
        <taxon>eudicotyledons</taxon>
        <taxon>Gunneridae</taxon>
        <taxon>Pentapetalae</taxon>
        <taxon>asterids</taxon>
        <taxon>lamiids</taxon>
        <taxon>Lamiales</taxon>
        <taxon>Orobanchaceae</taxon>
        <taxon>Buchnereae</taxon>
        <taxon>Striga</taxon>
    </lineage>
</organism>